<feature type="transmembrane region" description="Helical" evidence="7">
    <location>
        <begin position="369"/>
        <end position="389"/>
    </location>
</feature>
<dbReference type="EMBL" id="CP001013">
    <property type="protein sequence ID" value="ACB36133.1"/>
    <property type="molecule type" value="Genomic_DNA"/>
</dbReference>
<comment type="subcellular location">
    <subcellularLocation>
        <location evidence="1">Cell membrane</location>
        <topology evidence="1">Multi-pass membrane protein</topology>
    </subcellularLocation>
</comment>
<evidence type="ECO:0000256" key="5">
    <source>
        <dbReference type="ARBA" id="ARBA00022989"/>
    </source>
</evidence>
<keyword evidence="10" id="KW-1185">Reference proteome</keyword>
<comment type="similarity">
    <text evidence="2">Belongs to the GSP F family.</text>
</comment>
<gene>
    <name evidence="9" type="ordered locus">Lcho_3879</name>
</gene>
<dbReference type="KEGG" id="lch:Lcho_3879"/>
<keyword evidence="5 7" id="KW-1133">Transmembrane helix</keyword>
<evidence type="ECO:0000259" key="8">
    <source>
        <dbReference type="Pfam" id="PF00482"/>
    </source>
</evidence>
<dbReference type="PANTHER" id="PTHR30012">
    <property type="entry name" value="GENERAL SECRETION PATHWAY PROTEIN"/>
    <property type="match status" value="1"/>
</dbReference>
<reference evidence="9 10" key="1">
    <citation type="submission" date="2008-03" db="EMBL/GenBank/DDBJ databases">
        <title>Complete sequence of Leptothrix cholodnii SP-6.</title>
        <authorList>
            <consortium name="US DOE Joint Genome Institute"/>
            <person name="Copeland A."/>
            <person name="Lucas S."/>
            <person name="Lapidus A."/>
            <person name="Glavina del Rio T."/>
            <person name="Dalin E."/>
            <person name="Tice H."/>
            <person name="Bruce D."/>
            <person name="Goodwin L."/>
            <person name="Pitluck S."/>
            <person name="Chertkov O."/>
            <person name="Brettin T."/>
            <person name="Detter J.C."/>
            <person name="Han C."/>
            <person name="Kuske C.R."/>
            <person name="Schmutz J."/>
            <person name="Larimer F."/>
            <person name="Land M."/>
            <person name="Hauser L."/>
            <person name="Kyrpides N."/>
            <person name="Lykidis A."/>
            <person name="Emerson D."/>
            <person name="Richardson P."/>
        </authorList>
    </citation>
    <scope>NUCLEOTIDE SEQUENCE [LARGE SCALE GENOMIC DNA]</scope>
    <source>
        <strain evidence="10">ATCC 51168 / LMG 8142 / SP-6</strain>
    </source>
</reference>
<dbReference type="InterPro" id="IPR018076">
    <property type="entry name" value="T2SS_GspF_dom"/>
</dbReference>
<dbReference type="RefSeq" id="WP_012348879.1">
    <property type="nucleotide sequence ID" value="NC_010524.1"/>
</dbReference>
<name>B1Y7I5_LEPCP</name>
<dbReference type="STRING" id="395495.Lcho_3879"/>
<dbReference type="Proteomes" id="UP000001693">
    <property type="component" value="Chromosome"/>
</dbReference>
<accession>B1Y7I5</accession>
<sequence>MAQFNVKALRGASDVVRLYIEAGDADEARRLATRQGLEILSIQAGNPLAGWHLRPRPSFDLELFSQELVSLLGAGLSLVEAVDLLAEKETGRSAAAVLTELRTDLHRGQRFSDALEHHPAVFPPMFVATVRASERTGDIQEAVSRFLAYHQQLDRIRRRVVSASVYPLMLMGVGLLVTAFMLLFVVPKFSRIYEEIGGQLPFLTRLLIGWGQLLEAHAALTLGVLAGLLGAAVFAASRPAVRRWIGPQIWRIPAIGERLRVYELSRFYRTLGMLLDSGIALPTGLDMAGGLLSPLLRSRLEQAATQIREGQPVSQAFARHGLTTHVSRRLLAVGERTGRMPHMVERIALFYEDELARSIDWFTRLFEPALMVLIGALVGLIVVLLYLPIFELADSIK</sequence>
<feature type="transmembrane region" description="Helical" evidence="7">
    <location>
        <begin position="216"/>
        <end position="236"/>
    </location>
</feature>
<dbReference type="InterPro" id="IPR003004">
    <property type="entry name" value="GspF/PilC"/>
</dbReference>
<dbReference type="AlphaFoldDB" id="B1Y7I5"/>
<keyword evidence="6 7" id="KW-0472">Membrane</keyword>
<evidence type="ECO:0000256" key="4">
    <source>
        <dbReference type="ARBA" id="ARBA00022692"/>
    </source>
</evidence>
<dbReference type="eggNOG" id="COG1459">
    <property type="taxonomic scope" value="Bacteria"/>
</dbReference>
<feature type="domain" description="Type II secretion system protein GspF" evidence="8">
    <location>
        <begin position="64"/>
        <end position="187"/>
    </location>
</feature>
<evidence type="ECO:0000256" key="6">
    <source>
        <dbReference type="ARBA" id="ARBA00023136"/>
    </source>
</evidence>
<evidence type="ECO:0000256" key="2">
    <source>
        <dbReference type="ARBA" id="ARBA00005745"/>
    </source>
</evidence>
<keyword evidence="3" id="KW-1003">Cell membrane</keyword>
<dbReference type="PANTHER" id="PTHR30012:SF0">
    <property type="entry name" value="TYPE II SECRETION SYSTEM PROTEIN F-RELATED"/>
    <property type="match status" value="1"/>
</dbReference>
<proteinExistence type="inferred from homology"/>
<evidence type="ECO:0000256" key="1">
    <source>
        <dbReference type="ARBA" id="ARBA00004651"/>
    </source>
</evidence>
<evidence type="ECO:0000313" key="10">
    <source>
        <dbReference type="Proteomes" id="UP000001693"/>
    </source>
</evidence>
<evidence type="ECO:0000256" key="3">
    <source>
        <dbReference type="ARBA" id="ARBA00022475"/>
    </source>
</evidence>
<evidence type="ECO:0000313" key="9">
    <source>
        <dbReference type="EMBL" id="ACB36133.1"/>
    </source>
</evidence>
<dbReference type="GO" id="GO:0005886">
    <property type="term" value="C:plasma membrane"/>
    <property type="evidence" value="ECO:0007669"/>
    <property type="project" value="UniProtKB-SubCell"/>
</dbReference>
<dbReference type="Pfam" id="PF00482">
    <property type="entry name" value="T2SSF"/>
    <property type="match status" value="2"/>
</dbReference>
<evidence type="ECO:0000256" key="7">
    <source>
        <dbReference type="SAM" id="Phobius"/>
    </source>
</evidence>
<dbReference type="PRINTS" id="PR00812">
    <property type="entry name" value="BCTERIALGSPF"/>
</dbReference>
<feature type="domain" description="Type II secretion system protein GspF" evidence="8">
    <location>
        <begin position="267"/>
        <end position="388"/>
    </location>
</feature>
<keyword evidence="4 7" id="KW-0812">Transmembrane</keyword>
<dbReference type="Gene3D" id="1.20.81.30">
    <property type="entry name" value="Type II secretion system (T2SS), domain F"/>
    <property type="match status" value="2"/>
</dbReference>
<protein>
    <submittedName>
        <fullName evidence="9">Type II secretion system protein</fullName>
    </submittedName>
</protein>
<organism evidence="9 10">
    <name type="scientific">Leptothrix cholodnii (strain ATCC 51168 / LMG 8142 / SP-6)</name>
    <name type="common">Leptothrix discophora (strain SP-6)</name>
    <dbReference type="NCBI Taxonomy" id="395495"/>
    <lineage>
        <taxon>Bacteria</taxon>
        <taxon>Pseudomonadati</taxon>
        <taxon>Pseudomonadota</taxon>
        <taxon>Betaproteobacteria</taxon>
        <taxon>Burkholderiales</taxon>
        <taxon>Sphaerotilaceae</taxon>
        <taxon>Leptothrix</taxon>
    </lineage>
</organism>
<dbReference type="HOGENOM" id="CLU_035032_0_1_4"/>
<dbReference type="InterPro" id="IPR042094">
    <property type="entry name" value="T2SS_GspF_sf"/>
</dbReference>
<feature type="transmembrane region" description="Helical" evidence="7">
    <location>
        <begin position="165"/>
        <end position="186"/>
    </location>
</feature>